<keyword evidence="4" id="KW-1133">Transmembrane helix</keyword>
<dbReference type="InterPro" id="IPR001460">
    <property type="entry name" value="PCN-bd_Tpept"/>
</dbReference>
<dbReference type="GO" id="GO:0005886">
    <property type="term" value="C:plasma membrane"/>
    <property type="evidence" value="ECO:0007669"/>
    <property type="project" value="TreeGrafter"/>
</dbReference>
<dbReference type="EMBL" id="PGET01000001">
    <property type="protein sequence ID" value="PJJ27511.1"/>
    <property type="molecule type" value="Genomic_DNA"/>
</dbReference>
<feature type="domain" description="Penicillin-binding protein dimerisation" evidence="6">
    <location>
        <begin position="55"/>
        <end position="201"/>
    </location>
</feature>
<dbReference type="PANTHER" id="PTHR30627">
    <property type="entry name" value="PEPTIDOGLYCAN D,D-TRANSPEPTIDASE"/>
    <property type="match status" value="1"/>
</dbReference>
<comment type="caution">
    <text evidence="7">The sequence shown here is derived from an EMBL/GenBank/DDBJ whole genome shotgun (WGS) entry which is preliminary data.</text>
</comment>
<comment type="similarity">
    <text evidence="2">Belongs to the transpeptidase family.</text>
</comment>
<gene>
    <name evidence="7" type="ORF">H171_0980</name>
</gene>
<feature type="transmembrane region" description="Helical" evidence="4">
    <location>
        <begin position="12"/>
        <end position="36"/>
    </location>
</feature>
<dbReference type="OrthoDB" id="9804124at2"/>
<dbReference type="SUPFAM" id="SSF56519">
    <property type="entry name" value="Penicillin binding protein dimerisation domain"/>
    <property type="match status" value="1"/>
</dbReference>
<dbReference type="Pfam" id="PF03717">
    <property type="entry name" value="PBP_dimer"/>
    <property type="match status" value="1"/>
</dbReference>
<dbReference type="Gene3D" id="3.40.710.10">
    <property type="entry name" value="DD-peptidase/beta-lactamase superfamily"/>
    <property type="match status" value="1"/>
</dbReference>
<reference evidence="7 8" key="1">
    <citation type="submission" date="2017-11" db="EMBL/GenBank/DDBJ databases">
        <title>Understudied soil microbes with underappreciated capabilities: Untangling the Clostridium saccharolyticum group.</title>
        <authorList>
            <person name="Leschine S."/>
        </authorList>
    </citation>
    <scope>NUCLEOTIDE SEQUENCE [LARGE SCALE GENOMIC DNA]</scope>
    <source>
        <strain evidence="7 8">18A</strain>
    </source>
</reference>
<dbReference type="PANTHER" id="PTHR30627:SF1">
    <property type="entry name" value="PEPTIDOGLYCAN D,D-TRANSPEPTIDASE FTSI"/>
    <property type="match status" value="1"/>
</dbReference>
<dbReference type="InterPro" id="IPR012338">
    <property type="entry name" value="Beta-lactam/transpept-like"/>
</dbReference>
<evidence type="ECO:0000256" key="4">
    <source>
        <dbReference type="SAM" id="Phobius"/>
    </source>
</evidence>
<dbReference type="GO" id="GO:0008658">
    <property type="term" value="F:penicillin binding"/>
    <property type="evidence" value="ECO:0007669"/>
    <property type="project" value="InterPro"/>
</dbReference>
<dbReference type="GO" id="GO:0071555">
    <property type="term" value="P:cell wall organization"/>
    <property type="evidence" value="ECO:0007669"/>
    <property type="project" value="TreeGrafter"/>
</dbReference>
<name>A0A2M8Z248_9FIRM</name>
<protein>
    <submittedName>
        <fullName evidence="7">Stage V sporulation protein D (Sporulation-specific penicillin-binding protein)</fullName>
    </submittedName>
</protein>
<accession>A0A2M8Z248</accession>
<dbReference type="InterPro" id="IPR005311">
    <property type="entry name" value="PBP_dimer"/>
</dbReference>
<evidence type="ECO:0000256" key="3">
    <source>
        <dbReference type="ARBA" id="ARBA00023136"/>
    </source>
</evidence>
<sequence>MSSNKTHHREKIAILFFLLFLAMTGLMGRLIFLMIFRSEHYSAMALDLHERERTIKAARGTIIDANGTVIATNRTVCTISVIHNQIRKADEVVAVLSKELGLQEDEVRKKVEKYSSREIIKTNVDKAMGDTIRSYHLDGVKVDEDYKRYYPYDTLASTVLGFTGGDNQGIIGLEVKYEQYLKGLNGKILTMSDAAGIEIENAAEDRIEPVAGQDLHISLDVNVQRYCEQAAYQVMEKKGAKRVSIIVMNPQNGEIMAMVNAPEFNLNDPFTLNADAGVPASDKEKQDLLNKMWRNPCINDTYEPGSTFKIVTAAAGLEAGVVKLDDHFSCPGFRVVEDRKIRCHKVGGHGSETFLQGMMNSCNPVLIDVGQRLGVDNYYKYFEQFGLKGKTGIDLPGEASTIMHKKDNMGLVELATVSFGQSFQITPLQLITTASAIINGGNRVTPHFGVKSVSTDGASVHEFTYPVSEGIISAQTSETMRYILEQVVAEGSGKRGQVDGYRVGGKTATSEKLPRSLKKYISSFIGFAPADNPQVIALITIDEPEGIYYGGTIAAPVIADIFKNILPYLGIEPTEEKSASAFRIYG</sequence>
<dbReference type="SUPFAM" id="SSF56601">
    <property type="entry name" value="beta-lactamase/transpeptidase-like"/>
    <property type="match status" value="1"/>
</dbReference>
<evidence type="ECO:0000256" key="2">
    <source>
        <dbReference type="ARBA" id="ARBA00007171"/>
    </source>
</evidence>
<feature type="domain" description="Penicillin-binding protein transpeptidase" evidence="5">
    <location>
        <begin position="244"/>
        <end position="562"/>
    </location>
</feature>
<evidence type="ECO:0000259" key="5">
    <source>
        <dbReference type="Pfam" id="PF00905"/>
    </source>
</evidence>
<evidence type="ECO:0000256" key="1">
    <source>
        <dbReference type="ARBA" id="ARBA00004370"/>
    </source>
</evidence>
<evidence type="ECO:0000313" key="8">
    <source>
        <dbReference type="Proteomes" id="UP000231092"/>
    </source>
</evidence>
<evidence type="ECO:0000259" key="6">
    <source>
        <dbReference type="Pfam" id="PF03717"/>
    </source>
</evidence>
<keyword evidence="3 4" id="KW-0472">Membrane</keyword>
<dbReference type="Gene3D" id="3.30.450.330">
    <property type="match status" value="1"/>
</dbReference>
<proteinExistence type="inferred from homology"/>
<comment type="subcellular location">
    <subcellularLocation>
        <location evidence="1">Membrane</location>
    </subcellularLocation>
</comment>
<dbReference type="Pfam" id="PF00905">
    <property type="entry name" value="Transpeptidase"/>
    <property type="match status" value="1"/>
</dbReference>
<dbReference type="RefSeq" id="WP_100304140.1">
    <property type="nucleotide sequence ID" value="NZ_PGET01000001.1"/>
</dbReference>
<evidence type="ECO:0000313" key="7">
    <source>
        <dbReference type="EMBL" id="PJJ27511.1"/>
    </source>
</evidence>
<dbReference type="Proteomes" id="UP000231092">
    <property type="component" value="Unassembled WGS sequence"/>
</dbReference>
<organism evidence="7 8">
    <name type="scientific">[Clostridium] celerecrescens 18A</name>
    <dbReference type="NCBI Taxonomy" id="1286362"/>
    <lineage>
        <taxon>Bacteria</taxon>
        <taxon>Bacillati</taxon>
        <taxon>Bacillota</taxon>
        <taxon>Clostridia</taxon>
        <taxon>Lachnospirales</taxon>
        <taxon>Lachnospiraceae</taxon>
        <taxon>Lacrimispora</taxon>
    </lineage>
</organism>
<dbReference type="InterPro" id="IPR050515">
    <property type="entry name" value="Beta-lactam/transpept"/>
</dbReference>
<dbReference type="AlphaFoldDB" id="A0A2M8Z248"/>
<dbReference type="Gene3D" id="3.90.1310.10">
    <property type="entry name" value="Penicillin-binding protein 2a (Domain 2)"/>
    <property type="match status" value="1"/>
</dbReference>
<keyword evidence="4" id="KW-0812">Transmembrane</keyword>
<dbReference type="InterPro" id="IPR036138">
    <property type="entry name" value="PBP_dimer_sf"/>
</dbReference>